<reference evidence="8" key="1">
    <citation type="submission" date="2023-06" db="EMBL/GenBank/DDBJ databases">
        <title>Male Hemibagrus guttatus genome.</title>
        <authorList>
            <person name="Bian C."/>
        </authorList>
    </citation>
    <scope>NUCLEOTIDE SEQUENCE</scope>
    <source>
        <strain evidence="8">Male_cb2023</strain>
        <tissue evidence="8">Muscle</tissue>
    </source>
</reference>
<evidence type="ECO:0000256" key="6">
    <source>
        <dbReference type="SAM" id="MobiDB-lite"/>
    </source>
</evidence>
<evidence type="ECO:0000256" key="2">
    <source>
        <dbReference type="ARBA" id="ARBA00022670"/>
    </source>
</evidence>
<dbReference type="Proteomes" id="UP001274896">
    <property type="component" value="Unassembled WGS sequence"/>
</dbReference>
<protein>
    <recommendedName>
        <fullName evidence="7">Chromatin target of PRMT1 protein C-terminal domain-containing protein</fullName>
    </recommendedName>
</protein>
<dbReference type="Pfam" id="PF13865">
    <property type="entry name" value="FoP_duplication"/>
    <property type="match status" value="1"/>
</dbReference>
<evidence type="ECO:0000313" key="8">
    <source>
        <dbReference type="EMBL" id="KAK3508415.1"/>
    </source>
</evidence>
<accession>A0AAE0PV18</accession>
<evidence type="ECO:0000259" key="7">
    <source>
        <dbReference type="SMART" id="SM01218"/>
    </source>
</evidence>
<name>A0AAE0PV18_9TELE</name>
<dbReference type="SMART" id="SM01154">
    <property type="entry name" value="DUF1704"/>
    <property type="match status" value="1"/>
</dbReference>
<dbReference type="PANTHER" id="PTHR31817">
    <property type="match status" value="1"/>
</dbReference>
<proteinExistence type="predicted"/>
<evidence type="ECO:0000256" key="5">
    <source>
        <dbReference type="ARBA" id="ARBA00023049"/>
    </source>
</evidence>
<feature type="compositionally biased region" description="Gly residues" evidence="6">
    <location>
        <begin position="168"/>
        <end position="190"/>
    </location>
</feature>
<dbReference type="InterPro" id="IPR025715">
    <property type="entry name" value="FoP_C"/>
</dbReference>
<feature type="domain" description="Chromatin target of PRMT1 protein C-terminal" evidence="7">
    <location>
        <begin position="153"/>
        <end position="239"/>
    </location>
</feature>
<keyword evidence="2" id="KW-0645">Protease</keyword>
<organism evidence="8 9">
    <name type="scientific">Hemibagrus guttatus</name>
    <dbReference type="NCBI Taxonomy" id="175788"/>
    <lineage>
        <taxon>Eukaryota</taxon>
        <taxon>Metazoa</taxon>
        <taxon>Chordata</taxon>
        <taxon>Craniata</taxon>
        <taxon>Vertebrata</taxon>
        <taxon>Euteleostomi</taxon>
        <taxon>Actinopterygii</taxon>
        <taxon>Neopterygii</taxon>
        <taxon>Teleostei</taxon>
        <taxon>Ostariophysi</taxon>
        <taxon>Siluriformes</taxon>
        <taxon>Bagridae</taxon>
        <taxon>Hemibagrus</taxon>
    </lineage>
</organism>
<dbReference type="InterPro" id="IPR012548">
    <property type="entry name" value="MATCAP"/>
</dbReference>
<comment type="caution">
    <text evidence="8">The sequence shown here is derived from an EMBL/GenBank/DDBJ whole genome shotgun (WGS) entry which is preliminary data.</text>
</comment>
<sequence length="1024" mass="111988">MSSPSTQKVVLKSTTKVSLNERFTNMMKNKQPTAVSIRATMQQQHMASARNRRLAQQMENRPSVQAALQHKQSLKQRLGKSNIQARLGRPIGPLMRGGAGGRGFGVAGMRGAMRGLRGRGRGGAMRGALALRGQLKGRGGPGRPGIRKGMRQRGGAMGRGAALMGRGAAHGGAGARGRGGLRGRGGFLGRGRGRGRGRGAGRPAVTREQLDNQLDAYMSKTKGHLDAELDAYMAQADPESMEATSEAMPLLLGHAFITGTDSTESTSFTGPHFSTWTDTPEDTPPLLGHTFITVTDTTEAMPPLLGLTFIIETDSTEATPPLLGHTIITGTDTTEATPSFLGYAFITGTDSTEAMPPLLGHTFSTGTDSTEATSPLLGHTFSTGTDSTDTTPPLLGHTFSTGTDTTEATPSFLGYAFITGTDSTEALLGHTFITGTDSTEAMPPLLGHTFSTGTDSTDTTSPLLGHTFSTGTDTTEATLPLLGHDFIPGTDNSDATPSLLGHTFGTGTDTAKAMPPLLGHIFSTGTDSTEATPPPLEHLHWAEKDMAKKCVLRVMEKPVSQVYVDRWSSSVLKNPFSSSSLFPQKEEETEGKMLKHSPYRQFKRAQHIVSTSTRRDTRPLVLIGSGNQSYGEISQSQLFHCSWPVNNISILGSPVGLSPRPGSQLNRVYQPRVRLPQLAKGSRDGENSTKKLCILTAIKPSNVEREKAKFFKSDFRYNPQFEYSNPASPQVLEKHSKASDRFLTQAVRIMELALHKYGNYEKFEQATGGSLLTKSRIWAHVKKYMEKEGCVGEIVVHLTEDLLSRASMTVVNGRPTLTINISTAREQWLEGMLRHEIGTHYFRSINNSQQPWSSGTGRKKLGLKPVNPTEEGLASIHSVLFRRDPRLWRAALLYYTVHQAAHMSFMQLFQELARFVHDPGTRWDYCVRAKRGQTDTSQPGCFNKDQVYLDGILKILRHREKIDFQLLTALGKVSYEDVERLKSLAVMENVRIPHFLQDKARYAEQLQKIMVVNQLTDEELQALI</sequence>
<dbReference type="GO" id="GO:0003723">
    <property type="term" value="F:RNA binding"/>
    <property type="evidence" value="ECO:0007669"/>
    <property type="project" value="UniProtKB-KW"/>
</dbReference>
<keyword evidence="9" id="KW-1185">Reference proteome</keyword>
<feature type="region of interest" description="Disordered" evidence="6">
    <location>
        <begin position="130"/>
        <end position="206"/>
    </location>
</feature>
<gene>
    <name evidence="8" type="ORF">QTP70_028162</name>
</gene>
<dbReference type="AlphaFoldDB" id="A0AAE0PV18"/>
<dbReference type="SMART" id="SM01218">
    <property type="entry name" value="FoP_duplication"/>
    <property type="match status" value="1"/>
</dbReference>
<evidence type="ECO:0000256" key="1">
    <source>
        <dbReference type="ARBA" id="ARBA00001947"/>
    </source>
</evidence>
<keyword evidence="5" id="KW-0482">Metalloprotease</keyword>
<evidence type="ECO:0000256" key="4">
    <source>
        <dbReference type="ARBA" id="ARBA00022884"/>
    </source>
</evidence>
<evidence type="ECO:0000256" key="3">
    <source>
        <dbReference type="ARBA" id="ARBA00022801"/>
    </source>
</evidence>
<dbReference type="GO" id="GO:0008237">
    <property type="term" value="F:metallopeptidase activity"/>
    <property type="evidence" value="ECO:0007669"/>
    <property type="project" value="UniProtKB-KW"/>
</dbReference>
<dbReference type="PANTHER" id="PTHR31817:SF3">
    <property type="entry name" value="TYROSINE CARBOXYPEPTIDASE MATCAP2-RELATED"/>
    <property type="match status" value="1"/>
</dbReference>
<keyword evidence="3" id="KW-0378">Hydrolase</keyword>
<dbReference type="Pfam" id="PF08014">
    <property type="entry name" value="MATCAP"/>
    <property type="match status" value="1"/>
</dbReference>
<dbReference type="GO" id="GO:0006508">
    <property type="term" value="P:proteolysis"/>
    <property type="evidence" value="ECO:0007669"/>
    <property type="project" value="UniProtKB-KW"/>
</dbReference>
<evidence type="ECO:0000313" key="9">
    <source>
        <dbReference type="Proteomes" id="UP001274896"/>
    </source>
</evidence>
<keyword evidence="4" id="KW-0694">RNA-binding</keyword>
<dbReference type="EMBL" id="JAUCMX010000028">
    <property type="protein sequence ID" value="KAK3508415.1"/>
    <property type="molecule type" value="Genomic_DNA"/>
</dbReference>
<comment type="cofactor">
    <cofactor evidence="1">
        <name>Zn(2+)</name>
        <dbReference type="ChEBI" id="CHEBI:29105"/>
    </cofactor>
</comment>